<dbReference type="EMBL" id="JAOYFB010000002">
    <property type="protein sequence ID" value="KAK4006311.1"/>
    <property type="molecule type" value="Genomic_DNA"/>
</dbReference>
<name>A0ABQ9Z0E8_9CRUS</name>
<feature type="region of interest" description="Disordered" evidence="1">
    <location>
        <begin position="187"/>
        <end position="212"/>
    </location>
</feature>
<sequence>MLKATYWRGSVDGVMDTTGQGWESLHLASFLQIALTYFWFMCYTHEETRRWTVVSWGRKCLEVAVQTVIGLLEPIGGPGTTVEIDKSMFGKRVNAHPSYKTFQSSGYHNLVRLFASIPEIEPSWIRTWNRKVVNHSQFYKDPVMGVHTNTVEGMWAHSKRSLITGGRPKRPSMAHDCVEKEYPIGDHDLLLPEESESENYSSESDSDDDVDDYRDLLEEWAGGYDLSFEFPDTLSANER</sequence>
<proteinExistence type="predicted"/>
<evidence type="ECO:0008006" key="4">
    <source>
        <dbReference type="Google" id="ProtNLM"/>
    </source>
</evidence>
<organism evidence="2 3">
    <name type="scientific">Daphnia magna</name>
    <dbReference type="NCBI Taxonomy" id="35525"/>
    <lineage>
        <taxon>Eukaryota</taxon>
        <taxon>Metazoa</taxon>
        <taxon>Ecdysozoa</taxon>
        <taxon>Arthropoda</taxon>
        <taxon>Crustacea</taxon>
        <taxon>Branchiopoda</taxon>
        <taxon>Diplostraca</taxon>
        <taxon>Cladocera</taxon>
        <taxon>Anomopoda</taxon>
        <taxon>Daphniidae</taxon>
        <taxon>Daphnia</taxon>
    </lineage>
</organism>
<protein>
    <recommendedName>
        <fullName evidence="4">DDE Tnp4 domain-containing protein</fullName>
    </recommendedName>
</protein>
<comment type="caution">
    <text evidence="2">The sequence shown here is derived from an EMBL/GenBank/DDBJ whole genome shotgun (WGS) entry which is preliminary data.</text>
</comment>
<accession>A0ABQ9Z0E8</accession>
<keyword evidence="3" id="KW-1185">Reference proteome</keyword>
<reference evidence="2 3" key="1">
    <citation type="journal article" date="2023" name="Nucleic Acids Res.">
        <title>The hologenome of Daphnia magna reveals possible DNA methylation and microbiome-mediated evolution of the host genome.</title>
        <authorList>
            <person name="Chaturvedi A."/>
            <person name="Li X."/>
            <person name="Dhandapani V."/>
            <person name="Marshall H."/>
            <person name="Kissane S."/>
            <person name="Cuenca-Cambronero M."/>
            <person name="Asole G."/>
            <person name="Calvet F."/>
            <person name="Ruiz-Romero M."/>
            <person name="Marangio P."/>
            <person name="Guigo R."/>
            <person name="Rago D."/>
            <person name="Mirbahai L."/>
            <person name="Eastwood N."/>
            <person name="Colbourne J.K."/>
            <person name="Zhou J."/>
            <person name="Mallon E."/>
            <person name="Orsini L."/>
        </authorList>
    </citation>
    <scope>NUCLEOTIDE SEQUENCE [LARGE SCALE GENOMIC DNA]</scope>
    <source>
        <strain evidence="2">LRV0_1</strain>
    </source>
</reference>
<dbReference type="Proteomes" id="UP001234178">
    <property type="component" value="Unassembled WGS sequence"/>
</dbReference>
<evidence type="ECO:0000313" key="3">
    <source>
        <dbReference type="Proteomes" id="UP001234178"/>
    </source>
</evidence>
<evidence type="ECO:0000313" key="2">
    <source>
        <dbReference type="EMBL" id="KAK4006311.1"/>
    </source>
</evidence>
<gene>
    <name evidence="2" type="ORF">OUZ56_011465</name>
</gene>
<evidence type="ECO:0000256" key="1">
    <source>
        <dbReference type="SAM" id="MobiDB-lite"/>
    </source>
</evidence>